<dbReference type="CDD" id="cd00641">
    <property type="entry name" value="GTP_cyclohydro2"/>
    <property type="match status" value="1"/>
</dbReference>
<feature type="region of interest" description="Disordered" evidence="9">
    <location>
        <begin position="896"/>
        <end position="929"/>
    </location>
</feature>
<sequence length="1581" mass="170524">MPSPTSNGLTETHQLPAFYSPRTAPVDAGAQYIKGATAPVDDLSLSPAGADTPSSQPPPPSLLSPAFTPPATPGTQTPRTRAPRSVPVDSSIPSGGCGSKKPRLLEKLPEVQCLVRARIPTVNGTEMFLHLYTNNVDKKEHLAIVFGKHIRSKSLDAPREGETEMDRMIRGAYTGRLFPGRTTSGMGSSEPSTPVPEPATTKAAEPPLVRIHSECYTGETAWSARCDCGEQLDEAARLMGLPDNASGGIIIYLRQEGRGIGLGEKLKAYNLQDLGSDTVEANLLLRHPADARSYGLATAMLLDLGEDSVRLLTNNPDKIRAVEGPNREVVVKERVAMVPLSWRGKGGFRSEEVEGYLKTKIERMGHMHTVPDVKLVWPCSPSDDLTIAKLLGQVNEVVPLEGGEWGLEDYAVELGDGSNSASFECLHFQLVSRILKDEDQVLIRPLLSDDLKRRRRSGRHQISNGGKHLVDGIAFGRPWLHLPGDRPALELPPRKRARITYGDEDEDDDSNAGSEFDADWDSNEELEADDAEHASGSSFEDEQGDDDLLQELELLKQDRRDISEASSDNGDNEDVGFGLLPMLDSMAALRMAFPNLPSFIIQQELRRQNQDVQDAYKTLAQSYGPTLSFDEMMNSVLTASRPPNTPVVARLKSIGQDLPVQPPAGRRLIEVVESQGEDDVGEDPNLNESGKVVGLGILDVDVGSDNESNSSSDSSSDSDSDSDSSGGAPHRHAAATFLDSDSYSDSSSDSDSQDEISMAKSRNPAQTFVNSESESESSDSDSSSSDESDTGPTEISTSRIRIQTLSKVVTRPTLPVTVPVPAVDPGCGLSRTQKRNERRRRSKQKRNSASGSEALLDSTPDDIMAILEARKTALLRSLASEPSQPAITESLISAPSANELADKAPTPATNGVQVPQTNGESASPSTRRLNLNTGASKRLLFGALGLKAPKSKADEEKLKQALMKGVKPLTNKRLVEEVQEPAQPDTTMKDNSWREKINYRAVECCHDDIVLSEPPFPFVQRWDPQQQYTSMRKRKRQSQQYDDYEDDSLVSGTPAKTVSNKKNKVEEKTVHADDTSILPNGHINDAEAVEDLPPLPSDLTSLVSLEQKTVTPGQLITWKQLSMSKATSWQPQLASFTGVVLAGSNKDKIKVLLAKRDRETNEYVYDEHTGQRVYEKFEAPMLDDEEDGEADDGHRTVTWFEMMEPRLIPGSAPLGFVEATNGADAIGEVSAVNSGHVLTGPAETQQSRAETHASADGAYSASIHSAQRPHHFELPLADDGLMSAASDSLDTGRVFGAPGSPGECRPRQEAAADKVATGNLSGKPSVDNEADTTAHAQDEAPPKPMATKGTKKRTETEPAAAYNGDATTVVPSSLAQNANDGDEDSNMDMEVGDSMAWYDDAVVPETLIDAAVDAAAAADPGLLNSSPFDSLEDLFITASSSRPSLEAASASSLPNLAAAAPSDAEYEEAMRRLDDGFSSDSEAPNLFPNATQPTAAAAAATKPPAVRISPRTQAKAKKSRWVLPEGSQVITLSSSPVQRRPSPPAARKNGPRRRSASVQLGEDEGSLKQRAKLRSQSRERQ</sequence>
<evidence type="ECO:0000256" key="3">
    <source>
        <dbReference type="ARBA" id="ARBA00012762"/>
    </source>
</evidence>
<proteinExistence type="inferred from homology"/>
<evidence type="ECO:0000256" key="4">
    <source>
        <dbReference type="ARBA" id="ARBA00022619"/>
    </source>
</evidence>
<dbReference type="InterPro" id="IPR032677">
    <property type="entry name" value="GTP_cyclohydro_II"/>
</dbReference>
<dbReference type="PANTHER" id="PTHR21327:SF29">
    <property type="entry name" value="GTP CYCLOHYDROLASE-2"/>
    <property type="match status" value="1"/>
</dbReference>
<feature type="compositionally biased region" description="Acidic residues" evidence="9">
    <location>
        <begin position="773"/>
        <end position="789"/>
    </location>
</feature>
<dbReference type="VEuPathDB" id="FungiDB:A9K55_002174"/>
<keyword evidence="5" id="KW-0547">Nucleotide-binding</keyword>
<feature type="region of interest" description="Disordered" evidence="9">
    <location>
        <begin position="40"/>
        <end position="102"/>
    </location>
</feature>
<feature type="compositionally biased region" description="Low complexity" evidence="9">
    <location>
        <begin position="739"/>
        <end position="750"/>
    </location>
</feature>
<feature type="region of interest" description="Disordered" evidence="9">
    <location>
        <begin position="701"/>
        <end position="799"/>
    </location>
</feature>
<dbReference type="NCBIfam" id="TIGR00505">
    <property type="entry name" value="ribA"/>
    <property type="match status" value="1"/>
</dbReference>
<dbReference type="PANTHER" id="PTHR21327">
    <property type="entry name" value="GTP CYCLOHYDROLASE II-RELATED"/>
    <property type="match status" value="1"/>
</dbReference>
<feature type="region of interest" description="Disordered" evidence="9">
    <location>
        <begin position="1"/>
        <end position="22"/>
    </location>
</feature>
<dbReference type="GO" id="GO:0003935">
    <property type="term" value="F:GTP cyclohydrolase II activity"/>
    <property type="evidence" value="ECO:0007669"/>
    <property type="project" value="UniProtKB-EC"/>
</dbReference>
<comment type="pathway">
    <text evidence="1">Cofactor biosynthesis; riboflavin biosynthesis.</text>
</comment>
<evidence type="ECO:0000259" key="11">
    <source>
        <dbReference type="Pfam" id="PF24054"/>
    </source>
</evidence>
<dbReference type="VEuPathDB" id="FungiDB:CCM_09651"/>
<evidence type="ECO:0000313" key="13">
    <source>
        <dbReference type="Proteomes" id="UP000323067"/>
    </source>
</evidence>
<dbReference type="GO" id="GO:0009231">
    <property type="term" value="P:riboflavin biosynthetic process"/>
    <property type="evidence" value="ECO:0007669"/>
    <property type="project" value="UniProtKB-KW"/>
</dbReference>
<dbReference type="Proteomes" id="UP000323067">
    <property type="component" value="Chromosome iii"/>
</dbReference>
<dbReference type="EMBL" id="CP023326">
    <property type="protein sequence ID" value="ATY66034.1"/>
    <property type="molecule type" value="Genomic_DNA"/>
</dbReference>
<feature type="compositionally biased region" description="Polar residues" evidence="9">
    <location>
        <begin position="181"/>
        <end position="192"/>
    </location>
</feature>
<keyword evidence="7" id="KW-0342">GTP-binding</keyword>
<dbReference type="InterPro" id="IPR055781">
    <property type="entry name" value="DUF7357"/>
</dbReference>
<feature type="domain" description="DUF7357" evidence="11">
    <location>
        <begin position="366"/>
        <end position="494"/>
    </location>
</feature>
<dbReference type="GO" id="GO:0005525">
    <property type="term" value="F:GTP binding"/>
    <property type="evidence" value="ECO:0007669"/>
    <property type="project" value="UniProtKB-KW"/>
</dbReference>
<feature type="region of interest" description="Disordered" evidence="9">
    <location>
        <begin position="1292"/>
        <end position="1389"/>
    </location>
</feature>
<protein>
    <recommendedName>
        <fullName evidence="3">GTP cyclohydrolase II</fullName>
        <ecNumber evidence="3">3.5.4.25</ecNumber>
    </recommendedName>
</protein>
<feature type="compositionally biased region" description="Polar residues" evidence="9">
    <location>
        <begin position="1365"/>
        <end position="1379"/>
    </location>
</feature>
<dbReference type="InterPro" id="IPR000926">
    <property type="entry name" value="RibA"/>
</dbReference>
<feature type="compositionally biased region" description="Low complexity" evidence="9">
    <location>
        <begin position="701"/>
        <end position="715"/>
    </location>
</feature>
<feature type="compositionally biased region" description="Polar residues" evidence="9">
    <location>
        <begin position="1050"/>
        <end position="1060"/>
    </location>
</feature>
<feature type="region of interest" description="Disordered" evidence="9">
    <location>
        <begin position="816"/>
        <end position="859"/>
    </location>
</feature>
<evidence type="ECO:0000256" key="7">
    <source>
        <dbReference type="ARBA" id="ARBA00023134"/>
    </source>
</evidence>
<dbReference type="OrthoDB" id="5368821at2759"/>
<feature type="compositionally biased region" description="Acidic residues" evidence="9">
    <location>
        <begin position="1380"/>
        <end position="1389"/>
    </location>
</feature>
<name>A0A2H4SSE7_CORMI</name>
<feature type="region of interest" description="Disordered" evidence="9">
    <location>
        <begin position="500"/>
        <end position="519"/>
    </location>
</feature>
<organism evidence="12 13">
    <name type="scientific">Cordyceps militaris</name>
    <name type="common">Caterpillar fungus</name>
    <name type="synonym">Clavaria militaris</name>
    <dbReference type="NCBI Taxonomy" id="73501"/>
    <lineage>
        <taxon>Eukaryota</taxon>
        <taxon>Fungi</taxon>
        <taxon>Dikarya</taxon>
        <taxon>Ascomycota</taxon>
        <taxon>Pezizomycotina</taxon>
        <taxon>Sordariomycetes</taxon>
        <taxon>Hypocreomycetidae</taxon>
        <taxon>Hypocreales</taxon>
        <taxon>Cordycipitaceae</taxon>
        <taxon>Cordyceps</taxon>
    </lineage>
</organism>
<evidence type="ECO:0000256" key="8">
    <source>
        <dbReference type="ARBA" id="ARBA00049295"/>
    </source>
</evidence>
<comment type="catalytic activity">
    <reaction evidence="8">
        <text>GTP + 4 H2O = 2,5-diamino-6-hydroxy-4-(5-phosphoribosylamino)-pyrimidine + formate + 2 phosphate + 3 H(+)</text>
        <dbReference type="Rhea" id="RHEA:23704"/>
        <dbReference type="ChEBI" id="CHEBI:15377"/>
        <dbReference type="ChEBI" id="CHEBI:15378"/>
        <dbReference type="ChEBI" id="CHEBI:15740"/>
        <dbReference type="ChEBI" id="CHEBI:37565"/>
        <dbReference type="ChEBI" id="CHEBI:43474"/>
        <dbReference type="ChEBI" id="CHEBI:58614"/>
        <dbReference type="EC" id="3.5.4.25"/>
    </reaction>
</comment>
<feature type="compositionally biased region" description="Polar residues" evidence="9">
    <location>
        <begin position="907"/>
        <end position="929"/>
    </location>
</feature>
<dbReference type="NCBIfam" id="NF001591">
    <property type="entry name" value="PRK00393.1"/>
    <property type="match status" value="1"/>
</dbReference>
<dbReference type="SUPFAM" id="SSF142695">
    <property type="entry name" value="RibA-like"/>
    <property type="match status" value="1"/>
</dbReference>
<feature type="region of interest" description="Disordered" evidence="9">
    <location>
        <begin position="1241"/>
        <end position="1266"/>
    </location>
</feature>
<evidence type="ECO:0000256" key="5">
    <source>
        <dbReference type="ARBA" id="ARBA00022741"/>
    </source>
</evidence>
<accession>A0A2H4SSE7</accession>
<dbReference type="Pfam" id="PF00925">
    <property type="entry name" value="GTP_cyclohydro2"/>
    <property type="match status" value="1"/>
</dbReference>
<feature type="compositionally biased region" description="Low complexity" evidence="9">
    <location>
        <begin position="816"/>
        <end position="825"/>
    </location>
</feature>
<feature type="region of interest" description="Disordered" evidence="9">
    <location>
        <begin position="1029"/>
        <end position="1070"/>
    </location>
</feature>
<evidence type="ECO:0000256" key="1">
    <source>
        <dbReference type="ARBA" id="ARBA00005104"/>
    </source>
</evidence>
<keyword evidence="6 12" id="KW-0378">Hydrolase</keyword>
<feature type="compositionally biased region" description="Low complexity" evidence="9">
    <location>
        <begin position="1446"/>
        <end position="1462"/>
    </location>
</feature>
<dbReference type="VEuPathDB" id="FungiDB:CCM_09652"/>
<evidence type="ECO:0000256" key="2">
    <source>
        <dbReference type="ARBA" id="ARBA00008131"/>
    </source>
</evidence>
<evidence type="ECO:0000259" key="10">
    <source>
        <dbReference type="Pfam" id="PF00925"/>
    </source>
</evidence>
<feature type="compositionally biased region" description="Polar residues" evidence="9">
    <location>
        <begin position="790"/>
        <end position="799"/>
    </location>
</feature>
<evidence type="ECO:0000313" key="12">
    <source>
        <dbReference type="EMBL" id="ATY66034.1"/>
    </source>
</evidence>
<feature type="region of interest" description="Disordered" evidence="9">
    <location>
        <begin position="1446"/>
        <end position="1581"/>
    </location>
</feature>
<dbReference type="Pfam" id="PF24054">
    <property type="entry name" value="DUF7357"/>
    <property type="match status" value="1"/>
</dbReference>
<evidence type="ECO:0000256" key="9">
    <source>
        <dbReference type="SAM" id="MobiDB-lite"/>
    </source>
</evidence>
<feature type="domain" description="GTP cyclohydrolase II" evidence="10">
    <location>
        <begin position="205"/>
        <end position="330"/>
    </location>
</feature>
<feature type="compositionally biased region" description="Polar residues" evidence="9">
    <location>
        <begin position="1"/>
        <end position="13"/>
    </location>
</feature>
<feature type="compositionally biased region" description="Low complexity" evidence="9">
    <location>
        <begin position="1490"/>
        <end position="1505"/>
    </location>
</feature>
<dbReference type="Gene3D" id="3.40.50.10990">
    <property type="entry name" value="GTP cyclohydrolase II"/>
    <property type="match status" value="1"/>
</dbReference>
<keyword evidence="4" id="KW-0686">Riboflavin biosynthesis</keyword>
<evidence type="ECO:0000256" key="6">
    <source>
        <dbReference type="ARBA" id="ARBA00022801"/>
    </source>
</evidence>
<feature type="compositionally biased region" description="Pro residues" evidence="9">
    <location>
        <begin position="55"/>
        <end position="72"/>
    </location>
</feature>
<dbReference type="InterPro" id="IPR036144">
    <property type="entry name" value="RibA-like_sf"/>
</dbReference>
<feature type="compositionally biased region" description="Acidic residues" evidence="9">
    <location>
        <begin position="502"/>
        <end position="519"/>
    </location>
</feature>
<reference evidence="12 13" key="1">
    <citation type="journal article" date="2017" name="BMC Genomics">
        <title>Chromosome level assembly and secondary metabolite potential of the parasitic fungus Cordyceps militaris.</title>
        <authorList>
            <person name="Kramer G.J."/>
            <person name="Nodwell J.R."/>
        </authorList>
    </citation>
    <scope>NUCLEOTIDE SEQUENCE [LARGE SCALE GENOMIC DNA]</scope>
    <source>
        <strain evidence="12 13">ATCC 34164</strain>
    </source>
</reference>
<feature type="compositionally biased region" description="Basic residues" evidence="9">
    <location>
        <begin position="832"/>
        <end position="846"/>
    </location>
</feature>
<feature type="region of interest" description="Disordered" evidence="9">
    <location>
        <begin position="179"/>
        <end position="203"/>
    </location>
</feature>
<comment type="similarity">
    <text evidence="2">Belongs to the GTP cyclohydrolase II family.</text>
</comment>
<dbReference type="EC" id="3.5.4.25" evidence="3"/>
<gene>
    <name evidence="12" type="ORF">A9K55_002174</name>
</gene>